<accession>A0A1K1QXV3</accession>
<evidence type="ECO:0000313" key="3">
    <source>
        <dbReference type="Proteomes" id="UP000182248"/>
    </source>
</evidence>
<dbReference type="Gene3D" id="3.40.50.150">
    <property type="entry name" value="Vaccinia Virus protein VP39"/>
    <property type="match status" value="1"/>
</dbReference>
<proteinExistence type="predicted"/>
<dbReference type="InterPro" id="IPR029063">
    <property type="entry name" value="SAM-dependent_MTases_sf"/>
</dbReference>
<dbReference type="PANTHER" id="PTHR43861:SF3">
    <property type="entry name" value="PUTATIVE (AFU_ORTHOLOGUE AFUA_2G14390)-RELATED"/>
    <property type="match status" value="1"/>
</dbReference>
<keyword evidence="2" id="KW-0489">Methyltransferase</keyword>
<dbReference type="STRING" id="1150368.SAMN02927921_02958"/>
<dbReference type="OrthoDB" id="2370471at2"/>
<organism evidence="2 3">
    <name type="scientific">Sinomicrobium oceani</name>
    <dbReference type="NCBI Taxonomy" id="1150368"/>
    <lineage>
        <taxon>Bacteria</taxon>
        <taxon>Pseudomonadati</taxon>
        <taxon>Bacteroidota</taxon>
        <taxon>Flavobacteriia</taxon>
        <taxon>Flavobacteriales</taxon>
        <taxon>Flavobacteriaceae</taxon>
        <taxon>Sinomicrobium</taxon>
    </lineage>
</organism>
<sequence>MDKKKTSLYLKCKDHTVSGETFSLVWHEKYKMLCTDPAPDVKKLPDYYQSEDYISHTDSRRSLFEKMYHMVKHYALRQKLKYIVSGNQGHGKLLDIGAGTGDFLNVAKNNGWEVEGIEPSDAARRRSEEKGITLHEKTDPQFMETYESGFDVITMWHVLEHVPELQIQIGQLKALLRPNGTLFIAVPNFRSYDATHYGKFWAAYDVPRHLWHFSADAIKALFADNEMKVVRRIPMKFDAFYVSLLSEKYKTGKMNFLKAFWSGWRSNRKAAHSGEYSSIIYVIKHQNS</sequence>
<dbReference type="CDD" id="cd02440">
    <property type="entry name" value="AdoMet_MTases"/>
    <property type="match status" value="1"/>
</dbReference>
<evidence type="ECO:0000313" key="2">
    <source>
        <dbReference type="EMBL" id="SFW64613.1"/>
    </source>
</evidence>
<dbReference type="Proteomes" id="UP000182248">
    <property type="component" value="Unassembled WGS sequence"/>
</dbReference>
<dbReference type="RefSeq" id="WP_072318159.1">
    <property type="nucleotide sequence ID" value="NZ_FPJE01000016.1"/>
</dbReference>
<keyword evidence="1 2" id="KW-0808">Transferase</keyword>
<dbReference type="SUPFAM" id="SSF53335">
    <property type="entry name" value="S-adenosyl-L-methionine-dependent methyltransferases"/>
    <property type="match status" value="1"/>
</dbReference>
<name>A0A1K1QXV3_9FLAO</name>
<dbReference type="EMBL" id="FPJE01000016">
    <property type="protein sequence ID" value="SFW64613.1"/>
    <property type="molecule type" value="Genomic_DNA"/>
</dbReference>
<dbReference type="Pfam" id="PF13489">
    <property type="entry name" value="Methyltransf_23"/>
    <property type="match status" value="1"/>
</dbReference>
<dbReference type="GO" id="GO:0032259">
    <property type="term" value="P:methylation"/>
    <property type="evidence" value="ECO:0007669"/>
    <property type="project" value="UniProtKB-KW"/>
</dbReference>
<dbReference type="GO" id="GO:0008168">
    <property type="term" value="F:methyltransferase activity"/>
    <property type="evidence" value="ECO:0007669"/>
    <property type="project" value="UniProtKB-KW"/>
</dbReference>
<dbReference type="AlphaFoldDB" id="A0A1K1QXV3"/>
<evidence type="ECO:0000256" key="1">
    <source>
        <dbReference type="ARBA" id="ARBA00022679"/>
    </source>
</evidence>
<reference evidence="2 3" key="1">
    <citation type="submission" date="2016-11" db="EMBL/GenBank/DDBJ databases">
        <authorList>
            <person name="Jaros S."/>
            <person name="Januszkiewicz K."/>
            <person name="Wedrychowicz H."/>
        </authorList>
    </citation>
    <scope>NUCLEOTIDE SEQUENCE [LARGE SCALE GENOMIC DNA]</scope>
    <source>
        <strain evidence="2 3">CGMCC 1.12145</strain>
    </source>
</reference>
<protein>
    <submittedName>
        <fullName evidence="2">Methyltransferase domain-containing protein</fullName>
    </submittedName>
</protein>
<keyword evidence="3" id="KW-1185">Reference proteome</keyword>
<dbReference type="PANTHER" id="PTHR43861">
    <property type="entry name" value="TRANS-ACONITATE 2-METHYLTRANSFERASE-RELATED"/>
    <property type="match status" value="1"/>
</dbReference>
<gene>
    <name evidence="2" type="ORF">SAMN02927921_02958</name>
</gene>